<dbReference type="GO" id="GO:0016042">
    <property type="term" value="P:lipid catabolic process"/>
    <property type="evidence" value="ECO:0007669"/>
    <property type="project" value="UniProtKB-UniRule"/>
</dbReference>
<name>A0AAE0K4K0_9PEZI</name>
<evidence type="ECO:0000256" key="2">
    <source>
        <dbReference type="ARBA" id="ARBA00022963"/>
    </source>
</evidence>
<feature type="short sequence motif" description="GXSXG" evidence="4">
    <location>
        <begin position="57"/>
        <end position="61"/>
    </location>
</feature>
<evidence type="ECO:0000256" key="4">
    <source>
        <dbReference type="PROSITE-ProRule" id="PRU01161"/>
    </source>
</evidence>
<evidence type="ECO:0000259" key="5">
    <source>
        <dbReference type="PROSITE" id="PS51635"/>
    </source>
</evidence>
<dbReference type="SUPFAM" id="SSF52151">
    <property type="entry name" value="FabD/lysophospholipase-like"/>
    <property type="match status" value="1"/>
</dbReference>
<dbReference type="PANTHER" id="PTHR24185">
    <property type="entry name" value="CALCIUM-INDEPENDENT PHOSPHOLIPASE A2-GAMMA"/>
    <property type="match status" value="1"/>
</dbReference>
<dbReference type="PROSITE" id="PS51635">
    <property type="entry name" value="PNPLA"/>
    <property type="match status" value="1"/>
</dbReference>
<keyword evidence="2 4" id="KW-0442">Lipid degradation</keyword>
<dbReference type="GO" id="GO:0046486">
    <property type="term" value="P:glycerolipid metabolic process"/>
    <property type="evidence" value="ECO:0007669"/>
    <property type="project" value="UniProtKB-ARBA"/>
</dbReference>
<dbReference type="CDD" id="cd07216">
    <property type="entry name" value="Pat17_PNPLA8_PNPLA9_like3"/>
    <property type="match status" value="1"/>
</dbReference>
<dbReference type="AlphaFoldDB" id="A0AAE0K4K0"/>
<dbReference type="EMBL" id="JAULSW010000009">
    <property type="protein sequence ID" value="KAK3369939.1"/>
    <property type="molecule type" value="Genomic_DNA"/>
</dbReference>
<dbReference type="Gene3D" id="3.40.1090.10">
    <property type="entry name" value="Cytosolic phospholipase A2 catalytic domain"/>
    <property type="match status" value="1"/>
</dbReference>
<comment type="caution">
    <text evidence="4">Lacks conserved residue(s) required for the propagation of feature annotation.</text>
</comment>
<gene>
    <name evidence="6" type="ORF">B0H63DRAFT_440244</name>
</gene>
<reference evidence="6" key="2">
    <citation type="submission" date="2023-06" db="EMBL/GenBank/DDBJ databases">
        <authorList>
            <consortium name="Lawrence Berkeley National Laboratory"/>
            <person name="Haridas S."/>
            <person name="Hensen N."/>
            <person name="Bonometti L."/>
            <person name="Westerberg I."/>
            <person name="Brannstrom I.O."/>
            <person name="Guillou S."/>
            <person name="Cros-Aarteil S."/>
            <person name="Calhoun S."/>
            <person name="Kuo A."/>
            <person name="Mondo S."/>
            <person name="Pangilinan J."/>
            <person name="Riley R."/>
            <person name="LaButti K."/>
            <person name="Andreopoulos B."/>
            <person name="Lipzen A."/>
            <person name="Chen C."/>
            <person name="Yanf M."/>
            <person name="Daum C."/>
            <person name="Ng V."/>
            <person name="Clum A."/>
            <person name="Steindorff A."/>
            <person name="Ohm R."/>
            <person name="Martin F."/>
            <person name="Silar P."/>
            <person name="Natvig D."/>
            <person name="Lalanne C."/>
            <person name="Gautier V."/>
            <person name="Ament-velasquez S.L."/>
            <person name="Kruys A."/>
            <person name="Hutchinson M.I."/>
            <person name="Powell A.J."/>
            <person name="Barry K."/>
            <person name="Miller A.N."/>
            <person name="Grigoriev I.V."/>
            <person name="Debuchy R."/>
            <person name="Gladieux P."/>
            <person name="Thoren M.H."/>
            <person name="Johannesson H."/>
        </authorList>
    </citation>
    <scope>NUCLEOTIDE SEQUENCE</scope>
    <source>
        <strain evidence="6">CBS 232.78</strain>
    </source>
</reference>
<dbReference type="InterPro" id="IPR002641">
    <property type="entry name" value="PNPLA_dom"/>
</dbReference>
<dbReference type="GO" id="GO:0016020">
    <property type="term" value="C:membrane"/>
    <property type="evidence" value="ECO:0007669"/>
    <property type="project" value="TreeGrafter"/>
</dbReference>
<dbReference type="PANTHER" id="PTHR24185:SF1">
    <property type="entry name" value="CALCIUM-INDEPENDENT PHOSPHOLIPASE A2-GAMMA"/>
    <property type="match status" value="1"/>
</dbReference>
<proteinExistence type="predicted"/>
<reference evidence="6" key="1">
    <citation type="journal article" date="2023" name="Mol. Phylogenet. Evol.">
        <title>Genome-scale phylogeny and comparative genomics of the fungal order Sordariales.</title>
        <authorList>
            <person name="Hensen N."/>
            <person name="Bonometti L."/>
            <person name="Westerberg I."/>
            <person name="Brannstrom I.O."/>
            <person name="Guillou S."/>
            <person name="Cros-Aarteil S."/>
            <person name="Calhoun S."/>
            <person name="Haridas S."/>
            <person name="Kuo A."/>
            <person name="Mondo S."/>
            <person name="Pangilinan J."/>
            <person name="Riley R."/>
            <person name="LaButti K."/>
            <person name="Andreopoulos B."/>
            <person name="Lipzen A."/>
            <person name="Chen C."/>
            <person name="Yan M."/>
            <person name="Daum C."/>
            <person name="Ng V."/>
            <person name="Clum A."/>
            <person name="Steindorff A."/>
            <person name="Ohm R.A."/>
            <person name="Martin F."/>
            <person name="Silar P."/>
            <person name="Natvig D.O."/>
            <person name="Lalanne C."/>
            <person name="Gautier V."/>
            <person name="Ament-Velasquez S.L."/>
            <person name="Kruys A."/>
            <person name="Hutchinson M.I."/>
            <person name="Powell A.J."/>
            <person name="Barry K."/>
            <person name="Miller A.N."/>
            <person name="Grigoriev I.V."/>
            <person name="Debuchy R."/>
            <person name="Gladieux P."/>
            <person name="Hiltunen Thoren M."/>
            <person name="Johannesson H."/>
        </authorList>
    </citation>
    <scope>NUCLEOTIDE SEQUENCE</scope>
    <source>
        <strain evidence="6">CBS 232.78</strain>
    </source>
</reference>
<accession>A0AAE0K4K0</accession>
<protein>
    <submittedName>
        <fullName evidence="6">Acyl transferase/acyl hydrolase/lysophospholipase</fullName>
    </submittedName>
</protein>
<dbReference type="GO" id="GO:0019369">
    <property type="term" value="P:arachidonate metabolic process"/>
    <property type="evidence" value="ECO:0007669"/>
    <property type="project" value="TreeGrafter"/>
</dbReference>
<dbReference type="GO" id="GO:0016740">
    <property type="term" value="F:transferase activity"/>
    <property type="evidence" value="ECO:0007669"/>
    <property type="project" value="UniProtKB-KW"/>
</dbReference>
<dbReference type="Pfam" id="PF01734">
    <property type="entry name" value="Patatin"/>
    <property type="match status" value="1"/>
</dbReference>
<organism evidence="6 7">
    <name type="scientific">Podospora didyma</name>
    <dbReference type="NCBI Taxonomy" id="330526"/>
    <lineage>
        <taxon>Eukaryota</taxon>
        <taxon>Fungi</taxon>
        <taxon>Dikarya</taxon>
        <taxon>Ascomycota</taxon>
        <taxon>Pezizomycotina</taxon>
        <taxon>Sordariomycetes</taxon>
        <taxon>Sordariomycetidae</taxon>
        <taxon>Sordariales</taxon>
        <taxon>Podosporaceae</taxon>
        <taxon>Podospora</taxon>
    </lineage>
</organism>
<keyword evidence="6" id="KW-0808">Transferase</keyword>
<keyword evidence="7" id="KW-1185">Reference proteome</keyword>
<dbReference type="GO" id="GO:0047499">
    <property type="term" value="F:calcium-independent phospholipase A2 activity"/>
    <property type="evidence" value="ECO:0007669"/>
    <property type="project" value="TreeGrafter"/>
</dbReference>
<sequence>MPAVHSKPRQLKVLSLDGGGVRGLSSLLILKRIMATVGAKTKRKDLQPYQYFDLIGGTSTGGIIALMLGRMRMSIDDCIAEYQRLGRIVFEKPKGPLHEFMFDQAVLTRETKAVVERYLGNEDAPLLDPLGDDACKTVIYTLPYKSVGSQTATALRTYINEDRDPAPKPWTIWEAVRATSAALTIFEPFEHGPPGQMIRYVDAGFGYNNPSDEVVHEVKSLWGSDDPLDLNTHIGVFLSLGTGMGDVVRLDDHTVVQKLSAKVRKPLAAVEAMKSIITGTERTHRNVAEQFGVRSTRYHRFNVDQGLQDVELFDHKKREEMEVDTLTYLDKFQVGKDLKQCVALMKDIPVDRPDLLANRNNEMEVYSLGEDGTPEDDRLRERLAALKINDECFKRHHKDWEAMREGATSRYHKQLYDQIAHMSYIWNAVVQADLLDERGRNIARYCSPNPDRPQLIVDDKCKHVAYYTETDTPARKAARLGLANEDLANAFGIYRQLLHTAESTWAMFGPDCFVYCWVAKRLGALLEYWGQSREARNLYLVARDGKASLFGKDHWSVQWLQKKTEQLTYELRE</sequence>
<keyword evidence="3 4" id="KW-0443">Lipid metabolism</keyword>
<dbReference type="Proteomes" id="UP001285441">
    <property type="component" value="Unassembled WGS sequence"/>
</dbReference>
<dbReference type="InterPro" id="IPR016035">
    <property type="entry name" value="Acyl_Trfase/lysoPLipase"/>
</dbReference>
<keyword evidence="1 4" id="KW-0378">Hydrolase</keyword>
<evidence type="ECO:0000313" key="6">
    <source>
        <dbReference type="EMBL" id="KAK3369939.1"/>
    </source>
</evidence>
<evidence type="ECO:0000256" key="1">
    <source>
        <dbReference type="ARBA" id="ARBA00022801"/>
    </source>
</evidence>
<comment type="caution">
    <text evidence="6">The sequence shown here is derived from an EMBL/GenBank/DDBJ whole genome shotgun (WGS) entry which is preliminary data.</text>
</comment>
<feature type="domain" description="PNPLA" evidence="5">
    <location>
        <begin position="14"/>
        <end position="215"/>
    </location>
</feature>
<feature type="active site" description="Proton acceptor" evidence="4">
    <location>
        <position position="202"/>
    </location>
</feature>
<feature type="active site" description="Nucleophile" evidence="4">
    <location>
        <position position="59"/>
    </location>
</feature>
<feature type="short sequence motif" description="GXGXXG" evidence="4">
    <location>
        <begin position="18"/>
        <end position="23"/>
    </location>
</feature>
<evidence type="ECO:0000313" key="7">
    <source>
        <dbReference type="Proteomes" id="UP001285441"/>
    </source>
</evidence>
<evidence type="ECO:0000256" key="3">
    <source>
        <dbReference type="ARBA" id="ARBA00023098"/>
    </source>
</evidence>